<comment type="caution">
    <text evidence="1">The sequence shown here is derived from an EMBL/GenBank/DDBJ whole genome shotgun (WGS) entry which is preliminary data.</text>
</comment>
<dbReference type="Proteomes" id="UP000245168">
    <property type="component" value="Unassembled WGS sequence"/>
</dbReference>
<sequence length="86" mass="9209">MIDHHSDQVTKGTTQVLDFILKFGQPLLFRISVCEAGAPVGVRRAEGPPEFLASIGEKGAAQKFVILAMRVHDAMTLTQGQTATSA</sequence>
<evidence type="ECO:0000313" key="1">
    <source>
        <dbReference type="EMBL" id="PWE18694.1"/>
    </source>
</evidence>
<name>A0A2U2BXJ7_9PROT</name>
<reference evidence="2" key="1">
    <citation type="submission" date="2018-05" db="EMBL/GenBank/DDBJ databases">
        <authorList>
            <person name="Liu B.-T."/>
        </authorList>
    </citation>
    <scope>NUCLEOTIDE SEQUENCE [LARGE SCALE GENOMIC DNA]</scope>
    <source>
        <strain evidence="2">WD6-1</strain>
    </source>
</reference>
<dbReference type="EMBL" id="QEXV01000001">
    <property type="protein sequence ID" value="PWE18694.1"/>
    <property type="molecule type" value="Genomic_DNA"/>
</dbReference>
<protein>
    <submittedName>
        <fullName evidence="1">Uncharacterized protein</fullName>
    </submittedName>
</protein>
<accession>A0A2U2BXJ7</accession>
<dbReference type="AlphaFoldDB" id="A0A2U2BXJ7"/>
<keyword evidence="2" id="KW-1185">Reference proteome</keyword>
<proteinExistence type="predicted"/>
<organism evidence="1 2">
    <name type="scientific">Marinicauda salina</name>
    <dbReference type="NCBI Taxonomy" id="2135793"/>
    <lineage>
        <taxon>Bacteria</taxon>
        <taxon>Pseudomonadati</taxon>
        <taxon>Pseudomonadota</taxon>
        <taxon>Alphaproteobacteria</taxon>
        <taxon>Maricaulales</taxon>
        <taxon>Maricaulaceae</taxon>
        <taxon>Marinicauda</taxon>
    </lineage>
</organism>
<evidence type="ECO:0000313" key="2">
    <source>
        <dbReference type="Proteomes" id="UP000245168"/>
    </source>
</evidence>
<gene>
    <name evidence="1" type="ORF">DDZ18_03630</name>
</gene>